<evidence type="ECO:0000256" key="1">
    <source>
        <dbReference type="ARBA" id="ARBA00004651"/>
    </source>
</evidence>
<comment type="subcellular location">
    <subcellularLocation>
        <location evidence="1">Cell membrane</location>
        <topology evidence="1">Multi-pass membrane protein</topology>
    </subcellularLocation>
</comment>
<feature type="transmembrane region" description="Helical" evidence="7">
    <location>
        <begin position="457"/>
        <end position="478"/>
    </location>
</feature>
<organism evidence="9 10">
    <name type="scientific">Nocardia vinacea</name>
    <dbReference type="NCBI Taxonomy" id="96468"/>
    <lineage>
        <taxon>Bacteria</taxon>
        <taxon>Bacillati</taxon>
        <taxon>Actinomycetota</taxon>
        <taxon>Actinomycetes</taxon>
        <taxon>Mycobacteriales</taxon>
        <taxon>Nocardiaceae</taxon>
        <taxon>Nocardia</taxon>
    </lineage>
</organism>
<feature type="domain" description="Major facilitator superfamily (MFS) profile" evidence="8">
    <location>
        <begin position="31"/>
        <end position="485"/>
    </location>
</feature>
<evidence type="ECO:0000313" key="10">
    <source>
        <dbReference type="Proteomes" id="UP001432062"/>
    </source>
</evidence>
<evidence type="ECO:0000256" key="2">
    <source>
        <dbReference type="ARBA" id="ARBA00022448"/>
    </source>
</evidence>
<dbReference type="EMBL" id="CP109441">
    <property type="protein sequence ID" value="WUV45680.1"/>
    <property type="molecule type" value="Genomic_DNA"/>
</dbReference>
<evidence type="ECO:0000256" key="6">
    <source>
        <dbReference type="SAM" id="MobiDB-lite"/>
    </source>
</evidence>
<feature type="transmembrane region" description="Helical" evidence="7">
    <location>
        <begin position="422"/>
        <end position="445"/>
    </location>
</feature>
<feature type="transmembrane region" description="Helical" evidence="7">
    <location>
        <begin position="317"/>
        <end position="343"/>
    </location>
</feature>
<dbReference type="Gene3D" id="1.20.1250.20">
    <property type="entry name" value="MFS general substrate transporter like domains"/>
    <property type="match status" value="1"/>
</dbReference>
<accession>A0ABZ1YUR1</accession>
<feature type="transmembrane region" description="Helical" evidence="7">
    <location>
        <begin position="355"/>
        <end position="376"/>
    </location>
</feature>
<keyword evidence="3 7" id="KW-0812">Transmembrane</keyword>
<feature type="transmembrane region" description="Helical" evidence="7">
    <location>
        <begin position="248"/>
        <end position="265"/>
    </location>
</feature>
<feature type="compositionally biased region" description="Polar residues" evidence="6">
    <location>
        <begin position="1"/>
        <end position="10"/>
    </location>
</feature>
<keyword evidence="5 7" id="KW-0472">Membrane</keyword>
<keyword evidence="10" id="KW-1185">Reference proteome</keyword>
<dbReference type="PANTHER" id="PTHR42718:SF9">
    <property type="entry name" value="MAJOR FACILITATOR SUPERFAMILY MULTIDRUG TRANSPORTER MFSC"/>
    <property type="match status" value="1"/>
</dbReference>
<feature type="region of interest" description="Disordered" evidence="6">
    <location>
        <begin position="1"/>
        <end position="21"/>
    </location>
</feature>
<feature type="transmembrane region" description="Helical" evidence="7">
    <location>
        <begin position="65"/>
        <end position="86"/>
    </location>
</feature>
<evidence type="ECO:0000313" key="9">
    <source>
        <dbReference type="EMBL" id="WUV45680.1"/>
    </source>
</evidence>
<evidence type="ECO:0000256" key="5">
    <source>
        <dbReference type="ARBA" id="ARBA00023136"/>
    </source>
</evidence>
<dbReference type="InterPro" id="IPR011701">
    <property type="entry name" value="MFS"/>
</dbReference>
<dbReference type="InterPro" id="IPR020846">
    <property type="entry name" value="MFS_dom"/>
</dbReference>
<evidence type="ECO:0000259" key="8">
    <source>
        <dbReference type="PROSITE" id="PS50850"/>
    </source>
</evidence>
<feature type="transmembrane region" description="Helical" evidence="7">
    <location>
        <begin position="98"/>
        <end position="121"/>
    </location>
</feature>
<feature type="transmembrane region" description="Helical" evidence="7">
    <location>
        <begin position="286"/>
        <end position="305"/>
    </location>
</feature>
<dbReference type="InterPro" id="IPR036259">
    <property type="entry name" value="MFS_trans_sf"/>
</dbReference>
<feature type="transmembrane region" description="Helical" evidence="7">
    <location>
        <begin position="186"/>
        <end position="205"/>
    </location>
</feature>
<name>A0ABZ1YUR1_9NOCA</name>
<protein>
    <submittedName>
        <fullName evidence="9">MFS transporter</fullName>
    </submittedName>
</protein>
<feature type="transmembrane region" description="Helical" evidence="7">
    <location>
        <begin position="155"/>
        <end position="174"/>
    </location>
</feature>
<evidence type="ECO:0000256" key="3">
    <source>
        <dbReference type="ARBA" id="ARBA00022692"/>
    </source>
</evidence>
<dbReference type="PROSITE" id="PS50850">
    <property type="entry name" value="MFS"/>
    <property type="match status" value="1"/>
</dbReference>
<evidence type="ECO:0000256" key="4">
    <source>
        <dbReference type="ARBA" id="ARBA00022989"/>
    </source>
</evidence>
<dbReference type="PANTHER" id="PTHR42718">
    <property type="entry name" value="MAJOR FACILITATOR SUPERFAMILY MULTIDRUG TRANSPORTER MFSC"/>
    <property type="match status" value="1"/>
</dbReference>
<feature type="transmembrane region" description="Helical" evidence="7">
    <location>
        <begin position="31"/>
        <end position="53"/>
    </location>
</feature>
<sequence>MSDSMINSADGSALADAPPPTPEVIPPLRHYLGLMAGMVLLVELNAAVLQMAVPALRSMAPHFPVAGLPWVLTVVTLVGAMLQPLGGKLADRIGLRPMILTVAIVFALGSLICAVTSAFAVLLIGRALQAVVLVMPAVAYRVYRDSLPARHVPIALGTLGTGIGVAGLIGPITAGALIDNFGYRALFWFFLVYVVLVTPMVYFNLPKSVERTVHRIDIAGGLLLSLGVGGLLLGVSEGHGWGWSSPRTVGSIVLGLILLGLFPLYERRQQHPLLDLSLLRRPGVSMTLLVACFGVIPGVVFGYAVPQMLQTPTTPGLGYAFGLTALAVGLAQIPYGLCAMILGPVGGALSRKIPVRTVMVAGLACQGLGLFLLALFHTSLPVIIVWMAITGAGAGLFWAALPNLVVEAVPAVHTGISGGIQLAVQATAASMVGALIGTILANNVIGVTHGEPLFTNSAFVTIYLVGVASSALGIVVTLMMRHGRRPATGGVASAAA</sequence>
<feature type="transmembrane region" description="Helical" evidence="7">
    <location>
        <begin position="382"/>
        <end position="401"/>
    </location>
</feature>
<dbReference type="Gene3D" id="1.20.1720.10">
    <property type="entry name" value="Multidrug resistance protein D"/>
    <property type="match status" value="1"/>
</dbReference>
<proteinExistence type="predicted"/>
<keyword evidence="4 7" id="KW-1133">Transmembrane helix</keyword>
<feature type="transmembrane region" description="Helical" evidence="7">
    <location>
        <begin position="127"/>
        <end position="143"/>
    </location>
</feature>
<feature type="transmembrane region" description="Helical" evidence="7">
    <location>
        <begin position="217"/>
        <end position="236"/>
    </location>
</feature>
<evidence type="ECO:0000256" key="7">
    <source>
        <dbReference type="SAM" id="Phobius"/>
    </source>
</evidence>
<dbReference type="RefSeq" id="WP_329409145.1">
    <property type="nucleotide sequence ID" value="NZ_CP109441.1"/>
</dbReference>
<keyword evidence="2" id="KW-0813">Transport</keyword>
<dbReference type="SUPFAM" id="SSF103473">
    <property type="entry name" value="MFS general substrate transporter"/>
    <property type="match status" value="1"/>
</dbReference>
<gene>
    <name evidence="9" type="ORF">OG563_42425</name>
</gene>
<reference evidence="9" key="1">
    <citation type="submission" date="2022-10" db="EMBL/GenBank/DDBJ databases">
        <title>The complete genomes of actinobacterial strains from the NBC collection.</title>
        <authorList>
            <person name="Joergensen T.S."/>
            <person name="Alvarez Arevalo M."/>
            <person name="Sterndorff E.B."/>
            <person name="Faurdal D."/>
            <person name="Vuksanovic O."/>
            <person name="Mourched A.-S."/>
            <person name="Charusanti P."/>
            <person name="Shaw S."/>
            <person name="Blin K."/>
            <person name="Weber T."/>
        </authorList>
    </citation>
    <scope>NUCLEOTIDE SEQUENCE</scope>
    <source>
        <strain evidence="9">NBC_01482</strain>
    </source>
</reference>
<dbReference type="Pfam" id="PF07690">
    <property type="entry name" value="MFS_1"/>
    <property type="match status" value="2"/>
</dbReference>
<dbReference type="Proteomes" id="UP001432062">
    <property type="component" value="Chromosome"/>
</dbReference>